<evidence type="ECO:0000259" key="9">
    <source>
        <dbReference type="Pfam" id="PF07669"/>
    </source>
</evidence>
<dbReference type="RefSeq" id="WP_089770787.1">
    <property type="nucleotide sequence ID" value="NZ_FNWX01000045.1"/>
</dbReference>
<keyword evidence="6" id="KW-0238">DNA-binding</keyword>
<evidence type="ECO:0000256" key="7">
    <source>
        <dbReference type="ARBA" id="ARBA00047942"/>
    </source>
</evidence>
<dbReference type="InterPro" id="IPR011639">
    <property type="entry name" value="MethylTrfase_TaqI-like_dom"/>
</dbReference>
<name>A0A1H6LID4_9FLAO</name>
<protein>
    <recommendedName>
        <fullName evidence="1">site-specific DNA-methyltransferase (adenine-specific)</fullName>
        <ecNumber evidence="1">2.1.1.72</ecNumber>
    </recommendedName>
</protein>
<keyword evidence="13" id="KW-1185">Reference proteome</keyword>
<dbReference type="GO" id="GO:0003677">
    <property type="term" value="F:DNA binding"/>
    <property type="evidence" value="ECO:0007669"/>
    <property type="project" value="UniProtKB-KW"/>
</dbReference>
<dbReference type="PROSITE" id="PS00092">
    <property type="entry name" value="N6_MTASE"/>
    <property type="match status" value="1"/>
</dbReference>
<evidence type="ECO:0000313" key="12">
    <source>
        <dbReference type="EMBL" id="SEH88315.1"/>
    </source>
</evidence>
<dbReference type="Pfam" id="PF12950">
    <property type="entry name" value="TaqI_C"/>
    <property type="match status" value="1"/>
</dbReference>
<dbReference type="GO" id="GO:0009007">
    <property type="term" value="F:site-specific DNA-methyltransferase (adenine-specific) activity"/>
    <property type="evidence" value="ECO:0007669"/>
    <property type="project" value="UniProtKB-EC"/>
</dbReference>
<evidence type="ECO:0000259" key="11">
    <source>
        <dbReference type="Pfam" id="PF20464"/>
    </source>
</evidence>
<evidence type="ECO:0000256" key="6">
    <source>
        <dbReference type="ARBA" id="ARBA00023125"/>
    </source>
</evidence>
<keyword evidence="3" id="KW-0808">Transferase</keyword>
<dbReference type="InterPro" id="IPR025931">
    <property type="entry name" value="TaqI_C"/>
</dbReference>
<organism evidence="12 13">
    <name type="scientific">Epilithonimonas hominis</name>
    <dbReference type="NCBI Taxonomy" id="420404"/>
    <lineage>
        <taxon>Bacteria</taxon>
        <taxon>Pseudomonadati</taxon>
        <taxon>Bacteroidota</taxon>
        <taxon>Flavobacteriia</taxon>
        <taxon>Flavobacteriales</taxon>
        <taxon>Weeksellaceae</taxon>
        <taxon>Chryseobacterium group</taxon>
        <taxon>Epilithonimonas</taxon>
    </lineage>
</organism>
<dbReference type="STRING" id="420404.SAMN05421793_1452"/>
<keyword evidence="2" id="KW-0489">Methyltransferase</keyword>
<proteinExistence type="predicted"/>
<evidence type="ECO:0000313" key="13">
    <source>
        <dbReference type="Proteomes" id="UP000198555"/>
    </source>
</evidence>
<evidence type="ECO:0000256" key="3">
    <source>
        <dbReference type="ARBA" id="ARBA00022679"/>
    </source>
</evidence>
<evidence type="ECO:0000256" key="1">
    <source>
        <dbReference type="ARBA" id="ARBA00011900"/>
    </source>
</evidence>
<gene>
    <name evidence="12" type="ORF">SAMN05421793_1452</name>
</gene>
<dbReference type="InterPro" id="IPR002052">
    <property type="entry name" value="DNA_methylase_N6_adenine_CS"/>
</dbReference>
<dbReference type="Pfam" id="PF07669">
    <property type="entry name" value="Eco57I"/>
    <property type="match status" value="1"/>
</dbReference>
<dbReference type="PANTHER" id="PTHR33841">
    <property type="entry name" value="DNA METHYLTRANSFERASE YEEA-RELATED"/>
    <property type="match status" value="1"/>
</dbReference>
<feature type="coiled-coil region" evidence="8">
    <location>
        <begin position="342"/>
        <end position="369"/>
    </location>
</feature>
<accession>A0A1H6LID4</accession>
<keyword evidence="8" id="KW-0175">Coiled coil</keyword>
<dbReference type="PRINTS" id="PR00507">
    <property type="entry name" value="N12N6MTFRASE"/>
</dbReference>
<feature type="domain" description="MmeI-like N-terminal" evidence="11">
    <location>
        <begin position="35"/>
        <end position="161"/>
    </location>
</feature>
<feature type="domain" description="TaqI-like C-terminal specificity" evidence="10">
    <location>
        <begin position="775"/>
        <end position="935"/>
    </location>
</feature>
<dbReference type="GO" id="GO:0009307">
    <property type="term" value="P:DNA restriction-modification system"/>
    <property type="evidence" value="ECO:0007669"/>
    <property type="project" value="UniProtKB-KW"/>
</dbReference>
<evidence type="ECO:0000256" key="4">
    <source>
        <dbReference type="ARBA" id="ARBA00022691"/>
    </source>
</evidence>
<keyword evidence="4" id="KW-0949">S-adenosyl-L-methionine</keyword>
<dbReference type="GO" id="GO:0032259">
    <property type="term" value="P:methylation"/>
    <property type="evidence" value="ECO:0007669"/>
    <property type="project" value="UniProtKB-KW"/>
</dbReference>
<dbReference type="Pfam" id="PF20464">
    <property type="entry name" value="MmeI_N"/>
    <property type="match status" value="1"/>
</dbReference>
<evidence type="ECO:0000256" key="8">
    <source>
        <dbReference type="SAM" id="Coils"/>
    </source>
</evidence>
<evidence type="ECO:0000256" key="2">
    <source>
        <dbReference type="ARBA" id="ARBA00022603"/>
    </source>
</evidence>
<dbReference type="SUPFAM" id="SSF53335">
    <property type="entry name" value="S-adenosyl-L-methionine-dependent methyltransferases"/>
    <property type="match status" value="1"/>
</dbReference>
<dbReference type="Gene3D" id="3.40.50.150">
    <property type="entry name" value="Vaccinia Virus protein VP39"/>
    <property type="match status" value="1"/>
</dbReference>
<dbReference type="AlphaFoldDB" id="A0A1H6LID4"/>
<comment type="catalytic activity">
    <reaction evidence="7">
        <text>a 2'-deoxyadenosine in DNA + S-adenosyl-L-methionine = an N(6)-methyl-2'-deoxyadenosine in DNA + S-adenosyl-L-homocysteine + H(+)</text>
        <dbReference type="Rhea" id="RHEA:15197"/>
        <dbReference type="Rhea" id="RHEA-COMP:12418"/>
        <dbReference type="Rhea" id="RHEA-COMP:12419"/>
        <dbReference type="ChEBI" id="CHEBI:15378"/>
        <dbReference type="ChEBI" id="CHEBI:57856"/>
        <dbReference type="ChEBI" id="CHEBI:59789"/>
        <dbReference type="ChEBI" id="CHEBI:90615"/>
        <dbReference type="ChEBI" id="CHEBI:90616"/>
        <dbReference type="EC" id="2.1.1.72"/>
    </reaction>
</comment>
<dbReference type="InterPro" id="IPR046817">
    <property type="entry name" value="MmeI_N"/>
</dbReference>
<evidence type="ECO:0000256" key="5">
    <source>
        <dbReference type="ARBA" id="ARBA00022747"/>
    </source>
</evidence>
<dbReference type="EMBL" id="FNWX01000045">
    <property type="protein sequence ID" value="SEH88315.1"/>
    <property type="molecule type" value="Genomic_DNA"/>
</dbReference>
<dbReference type="InterPro" id="IPR029063">
    <property type="entry name" value="SAM-dependent_MTases_sf"/>
</dbReference>
<reference evidence="13" key="1">
    <citation type="submission" date="2016-10" db="EMBL/GenBank/DDBJ databases">
        <authorList>
            <person name="Varghese N."/>
            <person name="Submissions S."/>
        </authorList>
    </citation>
    <scope>NUCLEOTIDE SEQUENCE [LARGE SCALE GENOMIC DNA]</scope>
    <source>
        <strain evidence="13">DSM 19326</strain>
    </source>
</reference>
<dbReference type="PANTHER" id="PTHR33841:SF1">
    <property type="entry name" value="DNA METHYLTRANSFERASE A"/>
    <property type="match status" value="1"/>
</dbReference>
<keyword evidence="5" id="KW-0680">Restriction system</keyword>
<sequence>MSLFQKTIINKYLKLQNQDQLNQKWDLFCAHFHNAEIQENIRNSKEEQYQGEFLIDLFVDVLGYTKNPTPHFNLTTEYKNVKDSKKADGAIIISDKVLAIIELKGTNTTDLSKIETQAFGYKNNQPDCKYVITSNFEKLRFYIDNAIEHLEFNLFELTKSDFELLYLCLAVENISADIPARIKNESVSKEDEITKKLYKDYSVFKRELFKNLSEQNPEFDPLELFKKSQKLLDRLLFLFFGEDRGLLPPNSVRLILEQWNKLKDLDEYVPLYDRFKKYFGYLNTGFKGKDFSVFAYNGGLFKPDEVLDTITIDDDLLYQHSLKLSEYDFASEVDVNILGHIFENSLNEIDEIKAQLEGQEIDKSKTKRKKDGVFYTPKYITKYIVENTVGKLCEEKKTELGIAEEDYSTDKKRQQKTKLALLQKLEDYRTWLHQITIVDPACGSGAFLNEALNFLIDEHKYIDELEAKLTGSSIAFAYHSESILENNLFGVDLNEESVEIAKLSLWLRTAEPNRKLNDLSNNIKCGNSLIDDAEIAGNKAFNWDKEFPQIFAKGGFDVVIGNPPYVRVQNIDKLSVKYFEKKYQSAIGKFDIYVLFNELSCERLIKERGIICFIQPHRFISADFGKGLRNYFNKNRFLQKIISFTDIDIFESANTYTGIFFLQKKKNEVLYYYEFQNINKNLVEEKLSQIETFEIISYDSLAENWSLKSNVISNLLNKLKNNNLLNYFSKNISQGVIPGNDKIYYFEILEENNSFYIIKNLFDEIEEIEKGLVRKVIKGNNISRYLLPKNDYFIIYPYKIVNGKQNIINEDDFSINYPKTYNYLSKYKDFLIELRIKYKTNIDWFGFHRPREMRFLESKKIITTHASIKPNFTFSENEFFNQNVYGIEINEDQNVKYFLCLLNSNITNFVIKNISSMINGGYYLYKSDYLNQIPIKITENQQPFIEKADQMLSLNKELQELSAKFQRNLQREFSLETLSKKLQNWYELSFAEFLKELAKAKVNLALSQKAEWEDYFLAEQQKAISIKSQIDQTDKEIDQMVYELYGLTEEEIEIVENS</sequence>
<dbReference type="EC" id="2.1.1.72" evidence="1"/>
<dbReference type="Proteomes" id="UP000198555">
    <property type="component" value="Unassembled WGS sequence"/>
</dbReference>
<feature type="domain" description="Type II methyltransferase M.TaqI-like" evidence="9">
    <location>
        <begin position="486"/>
        <end position="650"/>
    </location>
</feature>
<dbReference type="InterPro" id="IPR050953">
    <property type="entry name" value="N4_N6_ade-DNA_methylase"/>
</dbReference>
<evidence type="ECO:0000259" key="10">
    <source>
        <dbReference type="Pfam" id="PF12950"/>
    </source>
</evidence>